<reference evidence="8 9" key="1">
    <citation type="submission" date="2018-11" db="EMBL/GenBank/DDBJ databases">
        <title>Genomic Encyclopedia of Type Strains, Phase IV (KMG-IV): sequencing the most valuable type-strain genomes for metagenomic binning, comparative biology and taxonomic classification.</title>
        <authorList>
            <person name="Goeker M."/>
        </authorList>
    </citation>
    <scope>NUCLEOTIDE SEQUENCE [LARGE SCALE GENOMIC DNA]</scope>
    <source>
        <strain evidence="8 9">DSM 100275</strain>
    </source>
</reference>
<dbReference type="InterPro" id="IPR051533">
    <property type="entry name" value="WaaL-like"/>
</dbReference>
<evidence type="ECO:0000256" key="3">
    <source>
        <dbReference type="ARBA" id="ARBA00022989"/>
    </source>
</evidence>
<dbReference type="PANTHER" id="PTHR37422:SF13">
    <property type="entry name" value="LIPOPOLYSACCHARIDE BIOSYNTHESIS PROTEIN PA4999-RELATED"/>
    <property type="match status" value="1"/>
</dbReference>
<evidence type="ECO:0000259" key="6">
    <source>
        <dbReference type="Pfam" id="PF04932"/>
    </source>
</evidence>
<dbReference type="InterPro" id="IPR017528">
    <property type="entry name" value="CHP03097O-antigen_lig-rel"/>
</dbReference>
<dbReference type="Pfam" id="PF04932">
    <property type="entry name" value="Wzy_C"/>
    <property type="match status" value="1"/>
</dbReference>
<dbReference type="GO" id="GO:0016874">
    <property type="term" value="F:ligase activity"/>
    <property type="evidence" value="ECO:0007669"/>
    <property type="project" value="UniProtKB-KW"/>
</dbReference>
<evidence type="ECO:0000259" key="7">
    <source>
        <dbReference type="Pfam" id="PF19358"/>
    </source>
</evidence>
<feature type="transmembrane region" description="Helical" evidence="5">
    <location>
        <begin position="221"/>
        <end position="236"/>
    </location>
</feature>
<feature type="transmembrane region" description="Helical" evidence="5">
    <location>
        <begin position="241"/>
        <end position="258"/>
    </location>
</feature>
<dbReference type="OrthoDB" id="9772644at2"/>
<keyword evidence="2 5" id="KW-0812">Transmembrane</keyword>
<sequence length="425" mass="47227">MRDLAVLALLAGACLVTVYRPWLGVLALAFFGYANPHRYAWGFATTLPVYQILLAVAFLAAIGARERQGLPRDWRIPVFYLLWLWFLVTTAVSPIGWAAWPKLWEVSKVYTPLILSLILITGRERLFWLLATIGFSFGLLAAKGGIFGITRGFHYRVWGPEGTMYGGNNEFGIATLVAVPLLVLVARELKGTSGWRRLVRWGAMAAVPLAVASVISSWSRGGLIALGALSLVMWWHSRHKLVLTVAVLLAALAAPRFLPEAWFARMETISTYQQDNSAMNRIEAWTDGIRYVLEHPVTGAGFDGWRYVTKRDWHSAYVEILAEHGFPGALLWGLLVFGTLASLTRIAWQARRDERIAWARDYAVMMRASLIAYLAGALTLGITYWDLLYQLVFCAVLLKAFVRREVEAEAAASPTEAARPQGAAA</sequence>
<evidence type="ECO:0000256" key="1">
    <source>
        <dbReference type="ARBA" id="ARBA00004141"/>
    </source>
</evidence>
<accession>A0A3N1XWQ5</accession>
<feature type="transmembrane region" description="Helical" evidence="5">
    <location>
        <begin position="76"/>
        <end position="97"/>
    </location>
</feature>
<dbReference type="NCBIfam" id="TIGR03097">
    <property type="entry name" value="PEP_O_lig_1"/>
    <property type="match status" value="1"/>
</dbReference>
<name>A0A3N1XWQ5_9GAMM</name>
<feature type="transmembrane region" description="Helical" evidence="5">
    <location>
        <begin position="43"/>
        <end position="64"/>
    </location>
</feature>
<keyword evidence="9" id="KW-1185">Reference proteome</keyword>
<dbReference type="GO" id="GO:0016020">
    <property type="term" value="C:membrane"/>
    <property type="evidence" value="ECO:0007669"/>
    <property type="project" value="UniProtKB-SubCell"/>
</dbReference>
<dbReference type="Pfam" id="PF19358">
    <property type="entry name" value="DUF5935"/>
    <property type="match status" value="1"/>
</dbReference>
<feature type="transmembrane region" description="Helical" evidence="5">
    <location>
        <begin position="103"/>
        <end position="120"/>
    </location>
</feature>
<comment type="subcellular location">
    <subcellularLocation>
        <location evidence="1">Membrane</location>
        <topology evidence="1">Multi-pass membrane protein</topology>
    </subcellularLocation>
</comment>
<keyword evidence="8" id="KW-0436">Ligase</keyword>
<comment type="caution">
    <text evidence="8">The sequence shown here is derived from an EMBL/GenBank/DDBJ whole genome shotgun (WGS) entry which is preliminary data.</text>
</comment>
<feature type="transmembrane region" description="Helical" evidence="5">
    <location>
        <begin position="368"/>
        <end position="385"/>
    </location>
</feature>
<dbReference type="InterPro" id="IPR045979">
    <property type="entry name" value="DUF5935"/>
</dbReference>
<feature type="domain" description="O-antigen ligase-related" evidence="6">
    <location>
        <begin position="209"/>
        <end position="332"/>
    </location>
</feature>
<feature type="domain" description="DUF5935" evidence="7">
    <location>
        <begin position="1"/>
        <end position="157"/>
    </location>
</feature>
<evidence type="ECO:0000313" key="9">
    <source>
        <dbReference type="Proteomes" id="UP000276634"/>
    </source>
</evidence>
<evidence type="ECO:0000313" key="8">
    <source>
        <dbReference type="EMBL" id="ROR29622.1"/>
    </source>
</evidence>
<feature type="transmembrane region" description="Helical" evidence="5">
    <location>
        <begin position="198"/>
        <end position="215"/>
    </location>
</feature>
<dbReference type="PANTHER" id="PTHR37422">
    <property type="entry name" value="TEICHURONIC ACID BIOSYNTHESIS PROTEIN TUAE"/>
    <property type="match status" value="1"/>
</dbReference>
<feature type="transmembrane region" description="Helical" evidence="5">
    <location>
        <begin position="329"/>
        <end position="348"/>
    </location>
</feature>
<feature type="transmembrane region" description="Helical" evidence="5">
    <location>
        <begin position="127"/>
        <end position="149"/>
    </location>
</feature>
<evidence type="ECO:0000256" key="4">
    <source>
        <dbReference type="ARBA" id="ARBA00023136"/>
    </source>
</evidence>
<gene>
    <name evidence="8" type="ORF">EDC57_2293</name>
</gene>
<dbReference type="EMBL" id="RJVI01000003">
    <property type="protein sequence ID" value="ROR29622.1"/>
    <property type="molecule type" value="Genomic_DNA"/>
</dbReference>
<keyword evidence="3 5" id="KW-1133">Transmembrane helix</keyword>
<dbReference type="AlphaFoldDB" id="A0A3N1XWQ5"/>
<evidence type="ECO:0000256" key="5">
    <source>
        <dbReference type="SAM" id="Phobius"/>
    </source>
</evidence>
<proteinExistence type="predicted"/>
<dbReference type="InterPro" id="IPR007016">
    <property type="entry name" value="O-antigen_ligase-rel_domated"/>
</dbReference>
<keyword evidence="4 5" id="KW-0472">Membrane</keyword>
<feature type="transmembrane region" description="Helical" evidence="5">
    <location>
        <begin position="169"/>
        <end position="186"/>
    </location>
</feature>
<dbReference type="Proteomes" id="UP000276634">
    <property type="component" value="Unassembled WGS sequence"/>
</dbReference>
<dbReference type="RefSeq" id="WP_123402028.1">
    <property type="nucleotide sequence ID" value="NZ_RJVI01000003.1"/>
</dbReference>
<protein>
    <submittedName>
        <fullName evidence="8">Putative O-glycosylation ligase (Exosortase A-associated)</fullName>
    </submittedName>
</protein>
<evidence type="ECO:0000256" key="2">
    <source>
        <dbReference type="ARBA" id="ARBA00022692"/>
    </source>
</evidence>
<organism evidence="8 9">
    <name type="scientific">Inmirania thermothiophila</name>
    <dbReference type="NCBI Taxonomy" id="1750597"/>
    <lineage>
        <taxon>Bacteria</taxon>
        <taxon>Pseudomonadati</taxon>
        <taxon>Pseudomonadota</taxon>
        <taxon>Gammaproteobacteria</taxon>
        <taxon>Chromatiales</taxon>
        <taxon>Ectothiorhodospiraceae</taxon>
        <taxon>Inmirania</taxon>
    </lineage>
</organism>